<feature type="domain" description="ZW10 C-terminal helical" evidence="2">
    <location>
        <begin position="469"/>
        <end position="612"/>
    </location>
</feature>
<dbReference type="OrthoDB" id="534815at2759"/>
<feature type="region of interest" description="Disordered" evidence="1">
    <location>
        <begin position="95"/>
        <end position="313"/>
    </location>
</feature>
<feature type="compositionally biased region" description="Acidic residues" evidence="1">
    <location>
        <begin position="133"/>
        <end position="151"/>
    </location>
</feature>
<dbReference type="STRING" id="135208.A0A4Z0A547"/>
<feature type="compositionally biased region" description="Polar residues" evidence="1">
    <location>
        <begin position="264"/>
        <end position="273"/>
    </location>
</feature>
<feature type="compositionally biased region" description="Acidic residues" evidence="1">
    <location>
        <begin position="212"/>
        <end position="231"/>
    </location>
</feature>
<dbReference type="InterPro" id="IPR055148">
    <property type="entry name" value="ZW10_C_2"/>
</dbReference>
<protein>
    <recommendedName>
        <fullName evidence="2">ZW10 C-terminal helical domain-containing protein</fullName>
    </recommendedName>
</protein>
<dbReference type="GO" id="GO:0007094">
    <property type="term" value="P:mitotic spindle assembly checkpoint signaling"/>
    <property type="evidence" value="ECO:0007669"/>
    <property type="project" value="TreeGrafter"/>
</dbReference>
<evidence type="ECO:0000313" key="4">
    <source>
        <dbReference type="Proteomes" id="UP000298061"/>
    </source>
</evidence>
<dbReference type="GO" id="GO:1990423">
    <property type="term" value="C:RZZ complex"/>
    <property type="evidence" value="ECO:0007669"/>
    <property type="project" value="TreeGrafter"/>
</dbReference>
<proteinExistence type="predicted"/>
<dbReference type="InterPro" id="IPR046362">
    <property type="entry name" value="Zw10/DSL1_C_sf"/>
</dbReference>
<dbReference type="PANTHER" id="PTHR12205:SF0">
    <property type="entry name" value="CENTROMERE_KINETOCHORE PROTEIN ZW10 HOMOLOG"/>
    <property type="match status" value="1"/>
</dbReference>
<dbReference type="GO" id="GO:0005737">
    <property type="term" value="C:cytoplasm"/>
    <property type="evidence" value="ECO:0007669"/>
    <property type="project" value="GOC"/>
</dbReference>
<dbReference type="Pfam" id="PF22766">
    <property type="entry name" value="ZW10_C2"/>
    <property type="match status" value="1"/>
</dbReference>
<dbReference type="AlphaFoldDB" id="A0A4Z0A547"/>
<dbReference type="Proteomes" id="UP000298061">
    <property type="component" value="Unassembled WGS sequence"/>
</dbReference>
<evidence type="ECO:0000313" key="3">
    <source>
        <dbReference type="EMBL" id="TFY81371.1"/>
    </source>
</evidence>
<name>A0A4Z0A547_9AGAM</name>
<evidence type="ECO:0000256" key="1">
    <source>
        <dbReference type="SAM" id="MobiDB-lite"/>
    </source>
</evidence>
<keyword evidence="4" id="KW-1185">Reference proteome</keyword>
<accession>A0A4Z0A547</accession>
<reference evidence="3 4" key="1">
    <citation type="submission" date="2019-02" db="EMBL/GenBank/DDBJ databases">
        <title>Genome sequencing of the rare red list fungi Hericium alpestre (H. flagellum).</title>
        <authorList>
            <person name="Buettner E."/>
            <person name="Kellner H."/>
        </authorList>
    </citation>
    <scope>NUCLEOTIDE SEQUENCE [LARGE SCALE GENOMIC DNA]</scope>
    <source>
        <strain evidence="3 4">DSM 108284</strain>
    </source>
</reference>
<dbReference type="EMBL" id="SFCI01000219">
    <property type="protein sequence ID" value="TFY81371.1"/>
    <property type="molecule type" value="Genomic_DNA"/>
</dbReference>
<comment type="caution">
    <text evidence="3">The sequence shown here is derived from an EMBL/GenBank/DDBJ whole genome shotgun (WGS) entry which is preliminary data.</text>
</comment>
<feature type="compositionally biased region" description="Low complexity" evidence="1">
    <location>
        <begin position="200"/>
        <end position="211"/>
    </location>
</feature>
<gene>
    <name evidence="3" type="ORF">EWM64_g2646</name>
</gene>
<feature type="compositionally biased region" description="Pro residues" evidence="1">
    <location>
        <begin position="233"/>
        <end position="245"/>
    </location>
</feature>
<organism evidence="3 4">
    <name type="scientific">Hericium alpestre</name>
    <dbReference type="NCBI Taxonomy" id="135208"/>
    <lineage>
        <taxon>Eukaryota</taxon>
        <taxon>Fungi</taxon>
        <taxon>Dikarya</taxon>
        <taxon>Basidiomycota</taxon>
        <taxon>Agaricomycotina</taxon>
        <taxon>Agaricomycetes</taxon>
        <taxon>Russulales</taxon>
        <taxon>Hericiaceae</taxon>
        <taxon>Hericium</taxon>
    </lineage>
</organism>
<sequence>MSFKQSLCKPLTTALLRRFLIPLLPSALAALPPFLALVKQATDVEERYIVGLLGQDARDREVLHWAEGVATHYERKRRAEILERVREIVVNEEKGERMRVETAAPEPTAGNGQEDSWGFGDEDETAKESTTTVDDDGWGFDDDSVELEQDASADVAQQSAPKSKPVAEPIESTEDTSDAWGWNDDNNDSPSAGEGTNGAVSEPPSTSSSISVDEDSSAWDDDPWADPEVDTEPPIPAPTSPPADAPKPATRLERLAQKSKSKSMHTPQASIDSQVVVPPPPPTPVKSAAKRPQKITVQMKANSKAAEKPPEKEKEVYAVSARAREVAEAVDAALREGREFAASPLFESVASSSSQQRGSVIVQSAPAILDLYCALFPVRFGKALEKSTERTMLFANDCVYLSGYAARSGKGAEEQEKLTEVAAHLQVWGESWFQDAVNQQCEANAAVLTDAEGFEGTADQERFDQCEAAVTRVVGQIRSTSRQWKNVLRKSQYFPALGDVVDSVLAQMLETILALPDITEVESHRLSELCRILNSLEGLFLDNPDQPSSVVAYVPSWLKFSYLSELLEASLADISYLFEEGALVDFEVHELVKLVQALFADTPQRGNIINKLMAGHPQPS</sequence>
<evidence type="ECO:0000259" key="2">
    <source>
        <dbReference type="Pfam" id="PF22766"/>
    </source>
</evidence>
<dbReference type="GO" id="GO:0006888">
    <property type="term" value="P:endoplasmic reticulum to Golgi vesicle-mediated transport"/>
    <property type="evidence" value="ECO:0007669"/>
    <property type="project" value="TreeGrafter"/>
</dbReference>
<dbReference type="PANTHER" id="PTHR12205">
    <property type="entry name" value="CENTROMERE/KINETOCHORE PROTEIN ZW10"/>
    <property type="match status" value="1"/>
</dbReference>
<dbReference type="Gene3D" id="1.10.357.150">
    <property type="match status" value="1"/>
</dbReference>